<feature type="region of interest" description="Disordered" evidence="1">
    <location>
        <begin position="79"/>
        <end position="108"/>
    </location>
</feature>
<keyword evidence="5" id="KW-1185">Reference proteome</keyword>
<evidence type="ECO:0000313" key="4">
    <source>
        <dbReference type="EMBL" id="SDT63165.1"/>
    </source>
</evidence>
<evidence type="ECO:0000256" key="1">
    <source>
        <dbReference type="SAM" id="MobiDB-lite"/>
    </source>
</evidence>
<dbReference type="RefSeq" id="WP_048394140.1">
    <property type="nucleotide sequence ID" value="NZ_JYLB01000002.1"/>
</dbReference>
<reference evidence="5" key="1">
    <citation type="submission" date="2016-10" db="EMBL/GenBank/DDBJ databases">
        <authorList>
            <person name="Varghese N."/>
            <person name="Submissions S."/>
        </authorList>
    </citation>
    <scope>NUCLEOTIDE SEQUENCE [LARGE SCALE GENOMIC DNA]</scope>
    <source>
        <strain evidence="5">BS3782</strain>
    </source>
</reference>
<name>A0A0J6KDH1_9PSED</name>
<feature type="chain" id="PRO_5044544201" description="DUF4424 domain-containing protein" evidence="2">
    <location>
        <begin position="25"/>
        <end position="393"/>
    </location>
</feature>
<evidence type="ECO:0000313" key="3">
    <source>
        <dbReference type="EMBL" id="KAB0506054.1"/>
    </source>
</evidence>
<evidence type="ECO:0000256" key="2">
    <source>
        <dbReference type="SAM" id="SignalP"/>
    </source>
</evidence>
<organism evidence="4 5">
    <name type="scientific">Pseudomonas lini</name>
    <dbReference type="NCBI Taxonomy" id="163011"/>
    <lineage>
        <taxon>Bacteria</taxon>
        <taxon>Pseudomonadati</taxon>
        <taxon>Pseudomonadota</taxon>
        <taxon>Gammaproteobacteria</taxon>
        <taxon>Pseudomonadales</taxon>
        <taxon>Pseudomonadaceae</taxon>
        <taxon>Pseudomonas</taxon>
    </lineage>
</organism>
<evidence type="ECO:0008006" key="7">
    <source>
        <dbReference type="Google" id="ProtNLM"/>
    </source>
</evidence>
<proteinExistence type="predicted"/>
<dbReference type="EMBL" id="LT629746">
    <property type="protein sequence ID" value="SDT63165.1"/>
    <property type="molecule type" value="Genomic_DNA"/>
</dbReference>
<gene>
    <name evidence="3" type="ORF">F7R14_08085</name>
    <name evidence="4" type="ORF">SAMN04490191_5696</name>
</gene>
<dbReference type="Proteomes" id="UP000182814">
    <property type="component" value="Chromosome I"/>
</dbReference>
<dbReference type="Proteomes" id="UP000434925">
    <property type="component" value="Unassembled WGS sequence"/>
</dbReference>
<feature type="compositionally biased region" description="Polar residues" evidence="1">
    <location>
        <begin position="97"/>
        <end position="108"/>
    </location>
</feature>
<feature type="compositionally biased region" description="Basic and acidic residues" evidence="1">
    <location>
        <begin position="79"/>
        <end position="93"/>
    </location>
</feature>
<reference evidence="3 6" key="3">
    <citation type="submission" date="2019-09" db="EMBL/GenBank/DDBJ databases">
        <title>Draft genome sequences of 48 bacterial type strains from the CCUG.</title>
        <authorList>
            <person name="Tunovic T."/>
            <person name="Pineiro-Iglesias B."/>
            <person name="Unosson C."/>
            <person name="Inganas E."/>
            <person name="Ohlen M."/>
            <person name="Cardew S."/>
            <person name="Jensie-Markopoulos S."/>
            <person name="Salva-Serra F."/>
            <person name="Jaen-Luchoro D."/>
            <person name="Karlsson R."/>
            <person name="Svensson-Stadler L."/>
            <person name="Chun J."/>
            <person name="Moore E."/>
        </authorList>
    </citation>
    <scope>NUCLEOTIDE SEQUENCE [LARGE SCALE GENOMIC DNA]</scope>
    <source>
        <strain evidence="3 6">CCUG 51522</strain>
    </source>
</reference>
<feature type="signal peptide" evidence="2">
    <location>
        <begin position="1"/>
        <end position="24"/>
    </location>
</feature>
<dbReference type="PATRIC" id="fig|163011.3.peg.2294"/>
<keyword evidence="2" id="KW-0732">Signal</keyword>
<dbReference type="EMBL" id="VZPO01000003">
    <property type="protein sequence ID" value="KAB0506054.1"/>
    <property type="molecule type" value="Genomic_DNA"/>
</dbReference>
<accession>A0A0J6KDH1</accession>
<dbReference type="AlphaFoldDB" id="A0A0J6KDH1"/>
<sequence length="393" mass="44636">MFKGLWRLTGVVVLVCSTVSTALGADSGKQVYTGTLGNLPIVLELNTYNAKDVSGRYFYQKYRKDLILSGEKVGEALRIDEGNDRDREGEPRPNIRLQPTPNGLSGGWTSPQGKVLKIELLQAKLPPVPVGTLPYLATLHDVAPYEYLRLQGMKLKQGKTETFMGYTLQWWSEPQSGMSLFEVVSGYSAEERQRINQQLMARLWQQVVSFHDCLTQPGMYVYSQTADPLWMSPSVISVNIMAEDNCGGSYSDERDMPFNLDVKTGKPLMLEDVLWIGQGEPKHYELSELDDKASYDAYRAYFEYRTKELAPWLVGQLRTLYPEEVTTTTDRNDGCVYGEEQSWKFPSWYFTDQGIKLLPSFAHNQAMCRNVEWSVLPYNLIKQHPGHVALKLP</sequence>
<evidence type="ECO:0000313" key="5">
    <source>
        <dbReference type="Proteomes" id="UP000182814"/>
    </source>
</evidence>
<reference evidence="4" key="2">
    <citation type="submission" date="2016-10" db="EMBL/GenBank/DDBJ databases">
        <authorList>
            <person name="de Groot N.N."/>
        </authorList>
    </citation>
    <scope>NUCLEOTIDE SEQUENCE [LARGE SCALE GENOMIC DNA]</scope>
    <source>
        <strain evidence="4">BS3782</strain>
    </source>
</reference>
<protein>
    <recommendedName>
        <fullName evidence="7">DUF4424 domain-containing protein</fullName>
    </recommendedName>
</protein>
<evidence type="ECO:0000313" key="6">
    <source>
        <dbReference type="Proteomes" id="UP000434925"/>
    </source>
</evidence>